<dbReference type="OrthoDB" id="3068303at2759"/>
<organism evidence="1 2">
    <name type="scientific">Austropuccinia psidii MF-1</name>
    <dbReference type="NCBI Taxonomy" id="1389203"/>
    <lineage>
        <taxon>Eukaryota</taxon>
        <taxon>Fungi</taxon>
        <taxon>Dikarya</taxon>
        <taxon>Basidiomycota</taxon>
        <taxon>Pucciniomycotina</taxon>
        <taxon>Pucciniomycetes</taxon>
        <taxon>Pucciniales</taxon>
        <taxon>Sphaerophragmiaceae</taxon>
        <taxon>Austropuccinia</taxon>
    </lineage>
</organism>
<gene>
    <name evidence="1" type="ORF">O181_033358</name>
</gene>
<dbReference type="Proteomes" id="UP000765509">
    <property type="component" value="Unassembled WGS sequence"/>
</dbReference>
<reference evidence="1" key="1">
    <citation type="submission" date="2021-03" db="EMBL/GenBank/DDBJ databases">
        <title>Draft genome sequence of rust myrtle Austropuccinia psidii MF-1, a brazilian biotype.</title>
        <authorList>
            <person name="Quecine M.C."/>
            <person name="Pachon D.M.R."/>
            <person name="Bonatelli M.L."/>
            <person name="Correr F.H."/>
            <person name="Franceschini L.M."/>
            <person name="Leite T.F."/>
            <person name="Margarido G.R.A."/>
            <person name="Almeida C.A."/>
            <person name="Ferrarezi J.A."/>
            <person name="Labate C.A."/>
        </authorList>
    </citation>
    <scope>NUCLEOTIDE SEQUENCE</scope>
    <source>
        <strain evidence="1">MF-1</strain>
    </source>
</reference>
<accession>A0A9Q3H6E0</accession>
<evidence type="ECO:0000313" key="1">
    <source>
        <dbReference type="EMBL" id="MBW0493643.1"/>
    </source>
</evidence>
<dbReference type="AlphaFoldDB" id="A0A9Q3H6E0"/>
<name>A0A9Q3H6E0_9BASI</name>
<dbReference type="EMBL" id="AVOT02012166">
    <property type="protein sequence ID" value="MBW0493643.1"/>
    <property type="molecule type" value="Genomic_DNA"/>
</dbReference>
<proteinExistence type="predicted"/>
<comment type="caution">
    <text evidence="1">The sequence shown here is derived from an EMBL/GenBank/DDBJ whole genome shotgun (WGS) entry which is preliminary data.</text>
</comment>
<evidence type="ECO:0000313" key="2">
    <source>
        <dbReference type="Proteomes" id="UP000765509"/>
    </source>
</evidence>
<protein>
    <submittedName>
        <fullName evidence="1">Uncharacterized protein</fullName>
    </submittedName>
</protein>
<keyword evidence="2" id="KW-1185">Reference proteome</keyword>
<sequence>MANCTFQNRILGNYYLNVYDIEINNHKDRYLTIGENKRQKFAFSNISKQISVISSVKNTSEEDFVANELVEAQINPSVPPKMRHDLIDMLYTYKNAVASDNKPLGTIKGNEVDITLNIEKPYPPVLRKPAYPAIPRAREALENISKNSSSLVY</sequence>